<dbReference type="PRINTS" id="PR00039">
    <property type="entry name" value="HTHLYSR"/>
</dbReference>
<evidence type="ECO:0000256" key="3">
    <source>
        <dbReference type="ARBA" id="ARBA00023125"/>
    </source>
</evidence>
<dbReference type="PROSITE" id="PS50931">
    <property type="entry name" value="HTH_LYSR"/>
    <property type="match status" value="1"/>
</dbReference>
<evidence type="ECO:0000256" key="4">
    <source>
        <dbReference type="ARBA" id="ARBA00023163"/>
    </source>
</evidence>
<dbReference type="FunFam" id="1.10.10.10:FF:000001">
    <property type="entry name" value="LysR family transcriptional regulator"/>
    <property type="match status" value="1"/>
</dbReference>
<reference evidence="6 7" key="1">
    <citation type="submission" date="2020-07" db="EMBL/GenBank/DDBJ databases">
        <title>Sequencing the genomes of 1000 actinobacteria strains.</title>
        <authorList>
            <person name="Klenk H.-P."/>
        </authorList>
    </citation>
    <scope>NUCLEOTIDE SEQUENCE [LARGE SCALE GENOMIC DNA]</scope>
    <source>
        <strain evidence="6 7">DSM 26487</strain>
    </source>
</reference>
<evidence type="ECO:0000313" key="6">
    <source>
        <dbReference type="EMBL" id="NYI78844.1"/>
    </source>
</evidence>
<keyword evidence="2" id="KW-0805">Transcription regulation</keyword>
<dbReference type="GO" id="GO:0003700">
    <property type="term" value="F:DNA-binding transcription factor activity"/>
    <property type="evidence" value="ECO:0007669"/>
    <property type="project" value="InterPro"/>
</dbReference>
<keyword evidence="4" id="KW-0804">Transcription</keyword>
<dbReference type="CDD" id="cd05466">
    <property type="entry name" value="PBP2_LTTR_substrate"/>
    <property type="match status" value="1"/>
</dbReference>
<dbReference type="Pfam" id="PF03466">
    <property type="entry name" value="LysR_substrate"/>
    <property type="match status" value="1"/>
</dbReference>
<dbReference type="GO" id="GO:0032993">
    <property type="term" value="C:protein-DNA complex"/>
    <property type="evidence" value="ECO:0007669"/>
    <property type="project" value="TreeGrafter"/>
</dbReference>
<dbReference type="InterPro" id="IPR000847">
    <property type="entry name" value="LysR_HTH_N"/>
</dbReference>
<comment type="caution">
    <text evidence="6">The sequence shown here is derived from an EMBL/GenBank/DDBJ whole genome shotgun (WGS) entry which is preliminary data.</text>
</comment>
<dbReference type="GO" id="GO:0003677">
    <property type="term" value="F:DNA binding"/>
    <property type="evidence" value="ECO:0007669"/>
    <property type="project" value="UniProtKB-KW"/>
</dbReference>
<dbReference type="Gene3D" id="3.40.190.10">
    <property type="entry name" value="Periplasmic binding protein-like II"/>
    <property type="match status" value="2"/>
</dbReference>
<proteinExistence type="inferred from homology"/>
<comment type="similarity">
    <text evidence="1">Belongs to the LysR transcriptional regulatory family.</text>
</comment>
<dbReference type="Gene3D" id="1.10.10.10">
    <property type="entry name" value="Winged helix-like DNA-binding domain superfamily/Winged helix DNA-binding domain"/>
    <property type="match status" value="1"/>
</dbReference>
<dbReference type="InterPro" id="IPR005119">
    <property type="entry name" value="LysR_subst-bd"/>
</dbReference>
<dbReference type="InterPro" id="IPR036388">
    <property type="entry name" value="WH-like_DNA-bd_sf"/>
</dbReference>
<name>A0A7Z0IT72_9ACTN</name>
<evidence type="ECO:0000313" key="7">
    <source>
        <dbReference type="Proteomes" id="UP000564496"/>
    </source>
</evidence>
<keyword evidence="3 6" id="KW-0238">DNA-binding</keyword>
<organism evidence="6 7">
    <name type="scientific">Nocardioides panzhihuensis</name>
    <dbReference type="NCBI Taxonomy" id="860243"/>
    <lineage>
        <taxon>Bacteria</taxon>
        <taxon>Bacillati</taxon>
        <taxon>Actinomycetota</taxon>
        <taxon>Actinomycetes</taxon>
        <taxon>Propionibacteriales</taxon>
        <taxon>Nocardioidaceae</taxon>
        <taxon>Nocardioides</taxon>
    </lineage>
</organism>
<sequence length="293" mass="31883">MDLRLLEYFVAVVDHGGVTKAANTLYISQPSLSQAIRNLEREVGAPLFDRSNRTLELNAAGAAFVEPARRVLREAQEARRKVGAVRDLRGGRLTVAALANLTITPLSELVSELRSRYPGIQVHVDDPGSPAGVVAAVRQGRAEVGLTQFSARPDTLAVDELWTERVMLAMAPELAADLPDPVPLELVREIPLVLEVDDRLSSVIADPELRDAIGQVAVRCAHRQAIWELVAMGAGATFLPERLAERVLRKVVLRAIEPEVRRRVGVVYRADQLSPAARAFVDLTRETAGSASS</sequence>
<protein>
    <submittedName>
        <fullName evidence="6">DNA-binding transcriptional LysR family regulator</fullName>
    </submittedName>
</protein>
<dbReference type="SUPFAM" id="SSF46785">
    <property type="entry name" value="Winged helix' DNA-binding domain"/>
    <property type="match status" value="1"/>
</dbReference>
<dbReference type="RefSeq" id="WP_179659145.1">
    <property type="nucleotide sequence ID" value="NZ_JACBZR010000001.1"/>
</dbReference>
<dbReference type="PANTHER" id="PTHR30346">
    <property type="entry name" value="TRANSCRIPTIONAL DUAL REGULATOR HCAR-RELATED"/>
    <property type="match status" value="1"/>
</dbReference>
<evidence type="ECO:0000256" key="1">
    <source>
        <dbReference type="ARBA" id="ARBA00009437"/>
    </source>
</evidence>
<dbReference type="SUPFAM" id="SSF53850">
    <property type="entry name" value="Periplasmic binding protein-like II"/>
    <property type="match status" value="1"/>
</dbReference>
<dbReference type="Pfam" id="PF00126">
    <property type="entry name" value="HTH_1"/>
    <property type="match status" value="1"/>
</dbReference>
<accession>A0A7Z0IT72</accession>
<dbReference type="Proteomes" id="UP000564496">
    <property type="component" value="Unassembled WGS sequence"/>
</dbReference>
<keyword evidence="7" id="KW-1185">Reference proteome</keyword>
<dbReference type="PANTHER" id="PTHR30346:SF28">
    <property type="entry name" value="HTH-TYPE TRANSCRIPTIONAL REGULATOR CYNR"/>
    <property type="match status" value="1"/>
</dbReference>
<feature type="domain" description="HTH lysR-type" evidence="5">
    <location>
        <begin position="1"/>
        <end position="58"/>
    </location>
</feature>
<gene>
    <name evidence="6" type="ORF">BJ988_003492</name>
</gene>
<evidence type="ECO:0000256" key="2">
    <source>
        <dbReference type="ARBA" id="ARBA00023015"/>
    </source>
</evidence>
<dbReference type="EMBL" id="JACBZR010000001">
    <property type="protein sequence ID" value="NYI78844.1"/>
    <property type="molecule type" value="Genomic_DNA"/>
</dbReference>
<evidence type="ECO:0000259" key="5">
    <source>
        <dbReference type="PROSITE" id="PS50931"/>
    </source>
</evidence>
<dbReference type="AlphaFoldDB" id="A0A7Z0IT72"/>
<dbReference type="InterPro" id="IPR036390">
    <property type="entry name" value="WH_DNA-bd_sf"/>
</dbReference>